<evidence type="ECO:0000256" key="1">
    <source>
        <dbReference type="SAM" id="MobiDB-lite"/>
    </source>
</evidence>
<dbReference type="InterPro" id="IPR013228">
    <property type="entry name" value="PE-PPE_C"/>
</dbReference>
<feature type="chain" id="PRO_5029768845" description="PE-PPE domain-containing protein" evidence="2">
    <location>
        <begin position="20"/>
        <end position="329"/>
    </location>
</feature>
<name>A0A7I9WNZ3_9MYCO</name>
<feature type="region of interest" description="Disordered" evidence="1">
    <location>
        <begin position="263"/>
        <end position="329"/>
    </location>
</feature>
<evidence type="ECO:0000259" key="3">
    <source>
        <dbReference type="Pfam" id="PF08237"/>
    </source>
</evidence>
<organism evidence="4 5">
    <name type="scientific">Mycolicibacterium murale</name>
    <dbReference type="NCBI Taxonomy" id="182220"/>
    <lineage>
        <taxon>Bacteria</taxon>
        <taxon>Bacillati</taxon>
        <taxon>Actinomycetota</taxon>
        <taxon>Actinomycetes</taxon>
        <taxon>Mycobacteriales</taxon>
        <taxon>Mycobacteriaceae</taxon>
        <taxon>Mycolicibacterium</taxon>
    </lineage>
</organism>
<protein>
    <recommendedName>
        <fullName evidence="3">PE-PPE domain-containing protein</fullName>
    </recommendedName>
</protein>
<sequence>MTATATLLATALVFSPVNATPPPTYFLGGTDFTGTGIVTDADIAWLLDGHLTGATNVPYPRAVTGMDGSIAVGADAIVDIVDEAPAPVRIAGISQGAMAIAAAKRELMARDEADRPAPEDLTFVSIGDPTSPTGIGGRLPGLHIPFIDVTFTPAPETPYDTVVVTREYDGLADFPDRPLNLVSTLNAVAGVVYIHPTSYGPDTDLEEIPDEDVTETVNSLGGKTTTYFIQNDRLPLLQPLRDMKVDERIVEAIEKPLKQVVDAGYSRNDAKPAKDDDDSADEKDQKDEKKDDKRQDEAEKPGKADPTKSDTTKSDTEKDPADSDSAKAA</sequence>
<feature type="signal peptide" evidence="2">
    <location>
        <begin position="1"/>
        <end position="19"/>
    </location>
</feature>
<dbReference type="Proteomes" id="UP000465241">
    <property type="component" value="Unassembled WGS sequence"/>
</dbReference>
<dbReference type="InterPro" id="IPR029058">
    <property type="entry name" value="AB_hydrolase_fold"/>
</dbReference>
<gene>
    <name evidence="4" type="ORF">MMUR_32040</name>
</gene>
<dbReference type="Pfam" id="PF08237">
    <property type="entry name" value="PE-PPE"/>
    <property type="match status" value="1"/>
</dbReference>
<dbReference type="AlphaFoldDB" id="A0A7I9WNZ3"/>
<keyword evidence="2" id="KW-0732">Signal</keyword>
<keyword evidence="5" id="KW-1185">Reference proteome</keyword>
<feature type="compositionally biased region" description="Basic and acidic residues" evidence="1">
    <location>
        <begin position="282"/>
        <end position="329"/>
    </location>
</feature>
<evidence type="ECO:0000256" key="2">
    <source>
        <dbReference type="SAM" id="SignalP"/>
    </source>
</evidence>
<reference evidence="4 5" key="1">
    <citation type="journal article" date="2019" name="Emerg. Microbes Infect.">
        <title>Comprehensive subspecies identification of 175 nontuberculous mycobacteria species based on 7547 genomic profiles.</title>
        <authorList>
            <person name="Matsumoto Y."/>
            <person name="Kinjo T."/>
            <person name="Motooka D."/>
            <person name="Nabeya D."/>
            <person name="Jung N."/>
            <person name="Uechi K."/>
            <person name="Horii T."/>
            <person name="Iida T."/>
            <person name="Fujita J."/>
            <person name="Nakamura S."/>
        </authorList>
    </citation>
    <scope>NUCLEOTIDE SEQUENCE [LARGE SCALE GENOMIC DNA]</scope>
    <source>
        <strain evidence="4 5">JCM 13392</strain>
    </source>
</reference>
<comment type="caution">
    <text evidence="4">The sequence shown here is derived from an EMBL/GenBank/DDBJ whole genome shotgun (WGS) entry which is preliminary data.</text>
</comment>
<evidence type="ECO:0000313" key="5">
    <source>
        <dbReference type="Proteomes" id="UP000465241"/>
    </source>
</evidence>
<dbReference type="Gene3D" id="3.40.50.1820">
    <property type="entry name" value="alpha/beta hydrolase"/>
    <property type="match status" value="1"/>
</dbReference>
<proteinExistence type="predicted"/>
<feature type="domain" description="PE-PPE" evidence="3">
    <location>
        <begin position="65"/>
        <end position="266"/>
    </location>
</feature>
<dbReference type="EMBL" id="BLKT01000003">
    <property type="protein sequence ID" value="GFG59068.1"/>
    <property type="molecule type" value="Genomic_DNA"/>
</dbReference>
<accession>A0A7I9WNZ3</accession>
<evidence type="ECO:0000313" key="4">
    <source>
        <dbReference type="EMBL" id="GFG59068.1"/>
    </source>
</evidence>
<dbReference type="RefSeq" id="WP_193489713.1">
    <property type="nucleotide sequence ID" value="NZ_BAAAMC010000005.1"/>
</dbReference>